<feature type="domain" description="M23ase beta-sheet core" evidence="1">
    <location>
        <begin position="69"/>
        <end position="165"/>
    </location>
</feature>
<organism evidence="2 3">
    <name type="scientific">Neisseria iguanae</name>
    <dbReference type="NCBI Taxonomy" id="90242"/>
    <lineage>
        <taxon>Bacteria</taxon>
        <taxon>Pseudomonadati</taxon>
        <taxon>Pseudomonadota</taxon>
        <taxon>Betaproteobacteria</taxon>
        <taxon>Neisseriales</taxon>
        <taxon>Neisseriaceae</taxon>
        <taxon>Neisseria</taxon>
    </lineage>
</organism>
<dbReference type="PANTHER" id="PTHR21666">
    <property type="entry name" value="PEPTIDASE-RELATED"/>
    <property type="match status" value="1"/>
</dbReference>
<proteinExistence type="predicted"/>
<protein>
    <submittedName>
        <fullName evidence="2">M23 family peptidase</fullName>
    </submittedName>
</protein>
<comment type="caution">
    <text evidence="2">The sequence shown here is derived from an EMBL/GenBank/DDBJ whole genome shotgun (WGS) entry which is preliminary data.</text>
</comment>
<accession>A0A2P7U0F4</accession>
<dbReference type="OrthoDB" id="9800107at2"/>
<gene>
    <name evidence="2" type="ORF">C7N83_06620</name>
</gene>
<dbReference type="SUPFAM" id="SSF51261">
    <property type="entry name" value="Duplicated hybrid motif"/>
    <property type="match status" value="1"/>
</dbReference>
<dbReference type="AlphaFoldDB" id="A0A2P7U0F4"/>
<dbReference type="EMBL" id="PXYY01000033">
    <property type="protein sequence ID" value="PSJ80383.1"/>
    <property type="molecule type" value="Genomic_DNA"/>
</dbReference>
<dbReference type="InterPro" id="IPR016047">
    <property type="entry name" value="M23ase_b-sheet_dom"/>
</dbReference>
<dbReference type="InterPro" id="IPR011055">
    <property type="entry name" value="Dup_hybrid_motif"/>
</dbReference>
<dbReference type="PANTHER" id="PTHR21666:SF268">
    <property type="entry name" value="PEPTIDASE M23 DOMAIN-CONTAINING PROTEIN"/>
    <property type="match status" value="1"/>
</dbReference>
<name>A0A2P7U0F4_9NEIS</name>
<dbReference type="Gene3D" id="2.70.70.10">
    <property type="entry name" value="Glucose Permease (Domain IIA)"/>
    <property type="match status" value="1"/>
</dbReference>
<reference evidence="2 3" key="1">
    <citation type="submission" date="2018-03" db="EMBL/GenBank/DDBJ databases">
        <title>Neisseria weixii sp. nov., isolated from the intestinal contents of Tibetan Plateau pika (Ochotona curzoniae) in Yushu, Qinghai Province, China.</title>
        <authorList>
            <person name="Gui Z."/>
        </authorList>
    </citation>
    <scope>NUCLEOTIDE SEQUENCE [LARGE SCALE GENOMIC DNA]</scope>
    <source>
        <strain evidence="2 3">ATCC 51483</strain>
    </source>
</reference>
<keyword evidence="3" id="KW-1185">Reference proteome</keyword>
<dbReference type="RefSeq" id="WP_106741506.1">
    <property type="nucleotide sequence ID" value="NZ_PXYY01000033.1"/>
</dbReference>
<dbReference type="Pfam" id="PF01551">
    <property type="entry name" value="Peptidase_M23"/>
    <property type="match status" value="1"/>
</dbReference>
<dbReference type="CDD" id="cd12797">
    <property type="entry name" value="M23_peptidase"/>
    <property type="match status" value="1"/>
</dbReference>
<evidence type="ECO:0000313" key="3">
    <source>
        <dbReference type="Proteomes" id="UP000241868"/>
    </source>
</evidence>
<dbReference type="PROSITE" id="PS51257">
    <property type="entry name" value="PROKAR_LIPOPROTEIN"/>
    <property type="match status" value="1"/>
</dbReference>
<sequence>MPHTFQRAFLIGAAFFLLFGCSSGRLPSPNAEIAHLRAQTPPAAGSLMNPVKGHAFSDTWQAARSHGRRHEGVDIFAKKNTKIRSTTNGVVTKIGNNKLGGKVIGIQGPGAWHYYAHLNKFANIKLNQRVKAGQTIGYVGNTGNAKGTRPHLHYGVYLPSGAINPYPLINQNK</sequence>
<evidence type="ECO:0000313" key="2">
    <source>
        <dbReference type="EMBL" id="PSJ80383.1"/>
    </source>
</evidence>
<dbReference type="InterPro" id="IPR050570">
    <property type="entry name" value="Cell_wall_metabolism_enzyme"/>
</dbReference>
<dbReference type="GO" id="GO:0004222">
    <property type="term" value="F:metalloendopeptidase activity"/>
    <property type="evidence" value="ECO:0007669"/>
    <property type="project" value="TreeGrafter"/>
</dbReference>
<evidence type="ECO:0000259" key="1">
    <source>
        <dbReference type="Pfam" id="PF01551"/>
    </source>
</evidence>
<dbReference type="Proteomes" id="UP000241868">
    <property type="component" value="Unassembled WGS sequence"/>
</dbReference>